<gene>
    <name evidence="2" type="ORF">E2562_020785</name>
</gene>
<evidence type="ECO:0000256" key="1">
    <source>
        <dbReference type="SAM" id="MobiDB-lite"/>
    </source>
</evidence>
<evidence type="ECO:0000313" key="3">
    <source>
        <dbReference type="Proteomes" id="UP000479710"/>
    </source>
</evidence>
<comment type="caution">
    <text evidence="2">The sequence shown here is derived from an EMBL/GenBank/DDBJ whole genome shotgun (WGS) entry which is preliminary data.</text>
</comment>
<reference evidence="2 3" key="1">
    <citation type="submission" date="2019-11" db="EMBL/GenBank/DDBJ databases">
        <title>Whole genome sequence of Oryza granulata.</title>
        <authorList>
            <person name="Li W."/>
        </authorList>
    </citation>
    <scope>NUCLEOTIDE SEQUENCE [LARGE SCALE GENOMIC DNA]</scope>
    <source>
        <strain evidence="3">cv. Menghai</strain>
        <tissue evidence="2">Leaf</tissue>
    </source>
</reference>
<dbReference type="Proteomes" id="UP000479710">
    <property type="component" value="Unassembled WGS sequence"/>
</dbReference>
<sequence length="93" mass="9960">MVPGPRRHGNEAAEEEATPNEPKRVEATGRRCGTASIVLVDVKGCNAGAGHGRQRHGEEAAEAEPDAPALGTTHRPDQDGQSGRRQLNTLDWR</sequence>
<name>A0A6G1CIZ7_9ORYZ</name>
<keyword evidence="3" id="KW-1185">Reference proteome</keyword>
<dbReference type="AlphaFoldDB" id="A0A6G1CIZ7"/>
<organism evidence="2 3">
    <name type="scientific">Oryza meyeriana var. granulata</name>
    <dbReference type="NCBI Taxonomy" id="110450"/>
    <lineage>
        <taxon>Eukaryota</taxon>
        <taxon>Viridiplantae</taxon>
        <taxon>Streptophyta</taxon>
        <taxon>Embryophyta</taxon>
        <taxon>Tracheophyta</taxon>
        <taxon>Spermatophyta</taxon>
        <taxon>Magnoliopsida</taxon>
        <taxon>Liliopsida</taxon>
        <taxon>Poales</taxon>
        <taxon>Poaceae</taxon>
        <taxon>BOP clade</taxon>
        <taxon>Oryzoideae</taxon>
        <taxon>Oryzeae</taxon>
        <taxon>Oryzinae</taxon>
        <taxon>Oryza</taxon>
        <taxon>Oryza meyeriana</taxon>
    </lineage>
</organism>
<dbReference type="EMBL" id="SPHZ02000009">
    <property type="protein sequence ID" value="KAF0899593.1"/>
    <property type="molecule type" value="Genomic_DNA"/>
</dbReference>
<evidence type="ECO:0000313" key="2">
    <source>
        <dbReference type="EMBL" id="KAF0899593.1"/>
    </source>
</evidence>
<feature type="region of interest" description="Disordered" evidence="1">
    <location>
        <begin position="1"/>
        <end position="29"/>
    </location>
</feature>
<accession>A0A6G1CIZ7</accession>
<feature type="region of interest" description="Disordered" evidence="1">
    <location>
        <begin position="46"/>
        <end position="93"/>
    </location>
</feature>
<proteinExistence type="predicted"/>
<protein>
    <submittedName>
        <fullName evidence="2">Uncharacterized protein</fullName>
    </submittedName>
</protein>
<feature type="compositionally biased region" description="Polar residues" evidence="1">
    <location>
        <begin position="79"/>
        <end position="93"/>
    </location>
</feature>